<reference evidence="1" key="2">
    <citation type="journal article" date="2024" name="Plant">
        <title>Genomic evolution and insights into agronomic trait innovations of Sesamum species.</title>
        <authorList>
            <person name="Miao H."/>
            <person name="Wang L."/>
            <person name="Qu L."/>
            <person name="Liu H."/>
            <person name="Sun Y."/>
            <person name="Le M."/>
            <person name="Wang Q."/>
            <person name="Wei S."/>
            <person name="Zheng Y."/>
            <person name="Lin W."/>
            <person name="Duan Y."/>
            <person name="Cao H."/>
            <person name="Xiong S."/>
            <person name="Wang X."/>
            <person name="Wei L."/>
            <person name="Li C."/>
            <person name="Ma Q."/>
            <person name="Ju M."/>
            <person name="Zhao R."/>
            <person name="Li G."/>
            <person name="Mu C."/>
            <person name="Tian Q."/>
            <person name="Mei H."/>
            <person name="Zhang T."/>
            <person name="Gao T."/>
            <person name="Zhang H."/>
        </authorList>
    </citation>
    <scope>NUCLEOTIDE SEQUENCE</scope>
    <source>
        <strain evidence="1">KEN1</strain>
    </source>
</reference>
<protein>
    <submittedName>
        <fullName evidence="1">Uncharacterized protein</fullName>
    </submittedName>
</protein>
<organism evidence="1">
    <name type="scientific">Sesamum latifolium</name>
    <dbReference type="NCBI Taxonomy" id="2727402"/>
    <lineage>
        <taxon>Eukaryota</taxon>
        <taxon>Viridiplantae</taxon>
        <taxon>Streptophyta</taxon>
        <taxon>Embryophyta</taxon>
        <taxon>Tracheophyta</taxon>
        <taxon>Spermatophyta</taxon>
        <taxon>Magnoliopsida</taxon>
        <taxon>eudicotyledons</taxon>
        <taxon>Gunneridae</taxon>
        <taxon>Pentapetalae</taxon>
        <taxon>asterids</taxon>
        <taxon>lamiids</taxon>
        <taxon>Lamiales</taxon>
        <taxon>Pedaliaceae</taxon>
        <taxon>Sesamum</taxon>
    </lineage>
</organism>
<dbReference type="AlphaFoldDB" id="A0AAW2U907"/>
<gene>
    <name evidence="1" type="ORF">Slati_3811300</name>
</gene>
<proteinExistence type="predicted"/>
<accession>A0AAW2U907</accession>
<reference evidence="1" key="1">
    <citation type="submission" date="2020-06" db="EMBL/GenBank/DDBJ databases">
        <authorList>
            <person name="Li T."/>
            <person name="Hu X."/>
            <person name="Zhang T."/>
            <person name="Song X."/>
            <person name="Zhang H."/>
            <person name="Dai N."/>
            <person name="Sheng W."/>
            <person name="Hou X."/>
            <person name="Wei L."/>
        </authorList>
    </citation>
    <scope>NUCLEOTIDE SEQUENCE</scope>
    <source>
        <strain evidence="1">KEN1</strain>
        <tissue evidence="1">Leaf</tissue>
    </source>
</reference>
<name>A0AAW2U907_9LAMI</name>
<evidence type="ECO:0000313" key="1">
    <source>
        <dbReference type="EMBL" id="KAL0412216.1"/>
    </source>
</evidence>
<comment type="caution">
    <text evidence="1">The sequence shown here is derived from an EMBL/GenBank/DDBJ whole genome shotgun (WGS) entry which is preliminary data.</text>
</comment>
<dbReference type="EMBL" id="JACGWN010000013">
    <property type="protein sequence ID" value="KAL0412216.1"/>
    <property type="molecule type" value="Genomic_DNA"/>
</dbReference>
<sequence>MIARGPIGGDSHHARKTQVREAHNVTLKEVLDVDALEEIPIIQFAGVERSGPKTPHYDAPVITILLANYEVGRIFIDSGSLADILFGKSYDQIQLGDIPLEVVNNSLYGFA</sequence>